<keyword evidence="4" id="KW-0313">Glucose metabolism</keyword>
<feature type="region of interest" description="Disordered" evidence="11">
    <location>
        <begin position="128"/>
        <end position="171"/>
    </location>
</feature>
<feature type="compositionally biased region" description="Basic and acidic residues" evidence="11">
    <location>
        <begin position="133"/>
        <end position="150"/>
    </location>
</feature>
<proteinExistence type="inferred from homology"/>
<reference evidence="14 15" key="1">
    <citation type="journal article" date="2010" name="Science">
        <title>Genomic comparison of the ants Camponotus floridanus and Harpegnathos saltator.</title>
        <authorList>
            <person name="Bonasio R."/>
            <person name="Zhang G."/>
            <person name="Ye C."/>
            <person name="Mutti N.S."/>
            <person name="Fang X."/>
            <person name="Qin N."/>
            <person name="Donahue G."/>
            <person name="Yang P."/>
            <person name="Li Q."/>
            <person name="Li C."/>
            <person name="Zhang P."/>
            <person name="Huang Z."/>
            <person name="Berger S.L."/>
            <person name="Reinberg D."/>
            <person name="Wang J."/>
            <person name="Liebig J."/>
        </authorList>
    </citation>
    <scope>NUCLEOTIDE SEQUENCE [LARGE SCALE GENOMIC DNA]</scope>
    <source>
        <strain evidence="15">C129</strain>
    </source>
</reference>
<keyword evidence="15" id="KW-1185">Reference proteome</keyword>
<dbReference type="SUPFAM" id="SSF56994">
    <property type="entry name" value="Insulin-like"/>
    <property type="match status" value="1"/>
</dbReference>
<dbReference type="OMA" id="EECCYHS"/>
<keyword evidence="6" id="KW-0372">Hormone</keyword>
<dbReference type="GO" id="GO:0046628">
    <property type="term" value="P:positive regulation of insulin receptor signaling pathway"/>
    <property type="evidence" value="ECO:0007669"/>
    <property type="project" value="TreeGrafter"/>
</dbReference>
<dbReference type="STRING" id="104421.E2AZ92"/>
<evidence type="ECO:0000256" key="6">
    <source>
        <dbReference type="ARBA" id="ARBA00022702"/>
    </source>
</evidence>
<feature type="compositionally biased region" description="Low complexity" evidence="11">
    <location>
        <begin position="209"/>
        <end position="223"/>
    </location>
</feature>
<name>E2AZ92_CAMFO</name>
<dbReference type="PANTHER" id="PTHR46886">
    <property type="entry name" value="INSULIN-LIKE GROWTH FACTOR II"/>
    <property type="match status" value="1"/>
</dbReference>
<dbReference type="GO" id="GO:0043410">
    <property type="term" value="P:positive regulation of MAPK cascade"/>
    <property type="evidence" value="ECO:0007669"/>
    <property type="project" value="TreeGrafter"/>
</dbReference>
<evidence type="ECO:0000256" key="12">
    <source>
        <dbReference type="SAM" id="SignalP"/>
    </source>
</evidence>
<dbReference type="PANTHER" id="PTHR46886:SF1">
    <property type="entry name" value="INSULIN-LIKE GROWTH FACTOR II"/>
    <property type="match status" value="1"/>
</dbReference>
<keyword evidence="8" id="KW-1015">Disulfide bond</keyword>
<dbReference type="InterPro" id="IPR022353">
    <property type="entry name" value="Insulin_CS"/>
</dbReference>
<evidence type="ECO:0000256" key="1">
    <source>
        <dbReference type="ARBA" id="ARBA00004613"/>
    </source>
</evidence>
<dbReference type="SMART" id="SM00078">
    <property type="entry name" value="IlGF"/>
    <property type="match status" value="1"/>
</dbReference>
<organism evidence="15">
    <name type="scientific">Camponotus floridanus</name>
    <name type="common">Florida carpenter ant</name>
    <dbReference type="NCBI Taxonomy" id="104421"/>
    <lineage>
        <taxon>Eukaryota</taxon>
        <taxon>Metazoa</taxon>
        <taxon>Ecdysozoa</taxon>
        <taxon>Arthropoda</taxon>
        <taxon>Hexapoda</taxon>
        <taxon>Insecta</taxon>
        <taxon>Pterygota</taxon>
        <taxon>Neoptera</taxon>
        <taxon>Endopterygota</taxon>
        <taxon>Hymenoptera</taxon>
        <taxon>Apocrita</taxon>
        <taxon>Aculeata</taxon>
        <taxon>Formicoidea</taxon>
        <taxon>Formicidae</taxon>
        <taxon>Formicinae</taxon>
        <taxon>Camponotus</taxon>
    </lineage>
</organism>
<comment type="similarity">
    <text evidence="2 10">Belongs to the insulin family.</text>
</comment>
<evidence type="ECO:0000256" key="10">
    <source>
        <dbReference type="RuleBase" id="RU000406"/>
    </source>
</evidence>
<dbReference type="InterPro" id="IPR022352">
    <property type="entry name" value="Ins/IGF/rlx"/>
</dbReference>
<dbReference type="InterPro" id="IPR016179">
    <property type="entry name" value="Insulin-like"/>
</dbReference>
<dbReference type="PROSITE" id="PS00262">
    <property type="entry name" value="INSULIN"/>
    <property type="match status" value="1"/>
</dbReference>
<dbReference type="Gene3D" id="1.10.100.10">
    <property type="entry name" value="Insulin-like"/>
    <property type="match status" value="1"/>
</dbReference>
<feature type="domain" description="Insulin-like" evidence="13">
    <location>
        <begin position="42"/>
        <end position="100"/>
    </location>
</feature>
<feature type="region of interest" description="Disordered" evidence="11">
    <location>
        <begin position="200"/>
        <end position="223"/>
    </location>
</feature>
<dbReference type="OrthoDB" id="10019596at2759"/>
<comment type="subcellular location">
    <subcellularLocation>
        <location evidence="1 10">Secreted</location>
    </subcellularLocation>
</comment>
<evidence type="ECO:0000256" key="7">
    <source>
        <dbReference type="ARBA" id="ARBA00022729"/>
    </source>
</evidence>
<dbReference type="AlphaFoldDB" id="E2AZ92"/>
<feature type="compositionally biased region" description="Basic and acidic residues" evidence="11">
    <location>
        <begin position="159"/>
        <end position="170"/>
    </location>
</feature>
<dbReference type="GO" id="GO:0006006">
    <property type="term" value="P:glucose metabolic process"/>
    <property type="evidence" value="ECO:0007669"/>
    <property type="project" value="UniProtKB-KW"/>
</dbReference>
<evidence type="ECO:0000256" key="2">
    <source>
        <dbReference type="ARBA" id="ARBA00009034"/>
    </source>
</evidence>
<keyword evidence="5" id="KW-0165">Cleavage on pair of basic residues</keyword>
<evidence type="ECO:0000256" key="4">
    <source>
        <dbReference type="ARBA" id="ARBA00022526"/>
    </source>
</evidence>
<evidence type="ECO:0000256" key="5">
    <source>
        <dbReference type="ARBA" id="ARBA00022685"/>
    </source>
</evidence>
<dbReference type="GO" id="GO:0005179">
    <property type="term" value="F:hormone activity"/>
    <property type="evidence" value="ECO:0007669"/>
    <property type="project" value="UniProtKB-KW"/>
</dbReference>
<dbReference type="GO" id="GO:0005615">
    <property type="term" value="C:extracellular space"/>
    <property type="evidence" value="ECO:0007669"/>
    <property type="project" value="TreeGrafter"/>
</dbReference>
<dbReference type="CDD" id="cd04367">
    <property type="entry name" value="IlGF_insulin_like"/>
    <property type="match status" value="1"/>
</dbReference>
<keyword evidence="9" id="KW-0119">Carbohydrate metabolism</keyword>
<dbReference type="PRINTS" id="PR00276">
    <property type="entry name" value="INSULINFAMLY"/>
</dbReference>
<dbReference type="Pfam" id="PF00049">
    <property type="entry name" value="Insulin"/>
    <property type="match status" value="1"/>
</dbReference>
<dbReference type="EMBL" id="GL444149">
    <property type="protein sequence ID" value="EFN61235.1"/>
    <property type="molecule type" value="Genomic_DNA"/>
</dbReference>
<dbReference type="GO" id="GO:0005159">
    <property type="term" value="F:insulin-like growth factor receptor binding"/>
    <property type="evidence" value="ECO:0007669"/>
    <property type="project" value="TreeGrafter"/>
</dbReference>
<dbReference type="Proteomes" id="UP000000311">
    <property type="component" value="Unassembled WGS sequence"/>
</dbReference>
<dbReference type="GO" id="GO:0045944">
    <property type="term" value="P:positive regulation of transcription by RNA polymerase II"/>
    <property type="evidence" value="ECO:0007669"/>
    <property type="project" value="TreeGrafter"/>
</dbReference>
<evidence type="ECO:0000256" key="3">
    <source>
        <dbReference type="ARBA" id="ARBA00022525"/>
    </source>
</evidence>
<evidence type="ECO:0000256" key="11">
    <source>
        <dbReference type="SAM" id="MobiDB-lite"/>
    </source>
</evidence>
<dbReference type="InParanoid" id="E2AZ92"/>
<feature type="signal peptide" evidence="12">
    <location>
        <begin position="1"/>
        <end position="30"/>
    </location>
</feature>
<dbReference type="GO" id="GO:0008083">
    <property type="term" value="F:growth factor activity"/>
    <property type="evidence" value="ECO:0007669"/>
    <property type="project" value="TreeGrafter"/>
</dbReference>
<protein>
    <submittedName>
        <fullName evidence="14">Insulin</fullName>
    </submittedName>
</protein>
<sequence>MTDGDRVTCKARPVFLFVLVLLSILHIADSQVTLRKSHIRMQKLCSRSLSDALYLVCRERGYNEPFSYSGEDEPRVDPGPGLVEECCYHSCSYYQLERYCKPLPEERHDVIGESYMGSVVNLPFSMTSSEQRSGTEHVGTKKRKVDDLKRERHRGKGGRNIDDECKGKPDVKKRHRSRHCRCRRRRLECRRAGKVSRREAKLLANQFVTSSPTNKPTSSPTIS</sequence>
<gene>
    <name evidence="14" type="ORF">EAG_01517</name>
</gene>
<evidence type="ECO:0000256" key="8">
    <source>
        <dbReference type="ARBA" id="ARBA00023157"/>
    </source>
</evidence>
<accession>E2AZ92</accession>
<dbReference type="InterPro" id="IPR004825">
    <property type="entry name" value="Insulin"/>
</dbReference>
<feature type="chain" id="PRO_5003157832" evidence="12">
    <location>
        <begin position="31"/>
        <end position="223"/>
    </location>
</feature>
<dbReference type="GO" id="GO:1905564">
    <property type="term" value="P:positive regulation of vascular endothelial cell proliferation"/>
    <property type="evidence" value="ECO:0007669"/>
    <property type="project" value="TreeGrafter"/>
</dbReference>
<dbReference type="InterPro" id="IPR036438">
    <property type="entry name" value="Insulin-like_sf"/>
</dbReference>
<evidence type="ECO:0000256" key="9">
    <source>
        <dbReference type="ARBA" id="ARBA00023277"/>
    </source>
</evidence>
<keyword evidence="3 10" id="KW-0964">Secreted</keyword>
<keyword evidence="7 12" id="KW-0732">Signal</keyword>
<dbReference type="GO" id="GO:0043539">
    <property type="term" value="F:protein serine/threonine kinase activator activity"/>
    <property type="evidence" value="ECO:0007669"/>
    <property type="project" value="TreeGrafter"/>
</dbReference>
<dbReference type="SMR" id="E2AZ92"/>
<dbReference type="KEGG" id="cfo:105257619"/>
<evidence type="ECO:0000259" key="13">
    <source>
        <dbReference type="SMART" id="SM00078"/>
    </source>
</evidence>
<dbReference type="GO" id="GO:0051147">
    <property type="term" value="P:regulation of muscle cell differentiation"/>
    <property type="evidence" value="ECO:0007669"/>
    <property type="project" value="TreeGrafter"/>
</dbReference>
<evidence type="ECO:0000313" key="14">
    <source>
        <dbReference type="EMBL" id="EFN61235.1"/>
    </source>
</evidence>
<evidence type="ECO:0000313" key="15">
    <source>
        <dbReference type="Proteomes" id="UP000000311"/>
    </source>
</evidence>